<organism evidence="2 3">
    <name type="scientific">Crepidotus variabilis</name>
    <dbReference type="NCBI Taxonomy" id="179855"/>
    <lineage>
        <taxon>Eukaryota</taxon>
        <taxon>Fungi</taxon>
        <taxon>Dikarya</taxon>
        <taxon>Basidiomycota</taxon>
        <taxon>Agaricomycotina</taxon>
        <taxon>Agaricomycetes</taxon>
        <taxon>Agaricomycetidae</taxon>
        <taxon>Agaricales</taxon>
        <taxon>Agaricineae</taxon>
        <taxon>Crepidotaceae</taxon>
        <taxon>Crepidotus</taxon>
    </lineage>
</organism>
<feature type="compositionally biased region" description="Polar residues" evidence="1">
    <location>
        <begin position="214"/>
        <end position="225"/>
    </location>
</feature>
<feature type="compositionally biased region" description="Pro residues" evidence="1">
    <location>
        <begin position="369"/>
        <end position="378"/>
    </location>
</feature>
<dbReference type="EMBL" id="MU157841">
    <property type="protein sequence ID" value="KAF9530169.1"/>
    <property type="molecule type" value="Genomic_DNA"/>
</dbReference>
<feature type="compositionally biased region" description="Polar residues" evidence="1">
    <location>
        <begin position="782"/>
        <end position="792"/>
    </location>
</feature>
<feature type="region of interest" description="Disordered" evidence="1">
    <location>
        <begin position="132"/>
        <end position="387"/>
    </location>
</feature>
<feature type="compositionally biased region" description="Low complexity" evidence="1">
    <location>
        <begin position="234"/>
        <end position="269"/>
    </location>
</feature>
<keyword evidence="3" id="KW-1185">Reference proteome</keyword>
<reference evidence="2" key="1">
    <citation type="submission" date="2020-11" db="EMBL/GenBank/DDBJ databases">
        <authorList>
            <consortium name="DOE Joint Genome Institute"/>
            <person name="Ahrendt S."/>
            <person name="Riley R."/>
            <person name="Andreopoulos W."/>
            <person name="Labutti K."/>
            <person name="Pangilinan J."/>
            <person name="Ruiz-Duenas F.J."/>
            <person name="Barrasa J.M."/>
            <person name="Sanchez-Garcia M."/>
            <person name="Camarero S."/>
            <person name="Miyauchi S."/>
            <person name="Serrano A."/>
            <person name="Linde D."/>
            <person name="Babiker R."/>
            <person name="Drula E."/>
            <person name="Ayuso-Fernandez I."/>
            <person name="Pacheco R."/>
            <person name="Padilla G."/>
            <person name="Ferreira P."/>
            <person name="Barriuso J."/>
            <person name="Kellner H."/>
            <person name="Castanera R."/>
            <person name="Alfaro M."/>
            <person name="Ramirez L."/>
            <person name="Pisabarro A.G."/>
            <person name="Kuo A."/>
            <person name="Tritt A."/>
            <person name="Lipzen A."/>
            <person name="He G."/>
            <person name="Yan M."/>
            <person name="Ng V."/>
            <person name="Cullen D."/>
            <person name="Martin F."/>
            <person name="Rosso M.-N."/>
            <person name="Henrissat B."/>
            <person name="Hibbett D."/>
            <person name="Martinez A.T."/>
            <person name="Grigoriev I.V."/>
        </authorList>
    </citation>
    <scope>NUCLEOTIDE SEQUENCE</scope>
    <source>
        <strain evidence="2">CBS 506.95</strain>
    </source>
</reference>
<evidence type="ECO:0000256" key="1">
    <source>
        <dbReference type="SAM" id="MobiDB-lite"/>
    </source>
</evidence>
<comment type="caution">
    <text evidence="2">The sequence shown here is derived from an EMBL/GenBank/DDBJ whole genome shotgun (WGS) entry which is preliminary data.</text>
</comment>
<feature type="compositionally biased region" description="Low complexity" evidence="1">
    <location>
        <begin position="753"/>
        <end position="769"/>
    </location>
</feature>
<feature type="compositionally biased region" description="Acidic residues" evidence="1">
    <location>
        <begin position="339"/>
        <end position="351"/>
    </location>
</feature>
<feature type="compositionally biased region" description="Low complexity" evidence="1">
    <location>
        <begin position="151"/>
        <end position="209"/>
    </location>
</feature>
<feature type="region of interest" description="Disordered" evidence="1">
    <location>
        <begin position="735"/>
        <end position="835"/>
    </location>
</feature>
<feature type="compositionally biased region" description="Basic and acidic residues" evidence="1">
    <location>
        <begin position="132"/>
        <end position="145"/>
    </location>
</feature>
<feature type="compositionally biased region" description="Polar residues" evidence="1">
    <location>
        <begin position="1"/>
        <end position="14"/>
    </location>
</feature>
<evidence type="ECO:0000313" key="3">
    <source>
        <dbReference type="Proteomes" id="UP000807306"/>
    </source>
</evidence>
<evidence type="ECO:0000313" key="2">
    <source>
        <dbReference type="EMBL" id="KAF9530169.1"/>
    </source>
</evidence>
<feature type="region of interest" description="Disordered" evidence="1">
    <location>
        <begin position="1"/>
        <end position="89"/>
    </location>
</feature>
<feature type="compositionally biased region" description="Polar residues" evidence="1">
    <location>
        <begin position="810"/>
        <end position="819"/>
    </location>
</feature>
<feature type="region of interest" description="Disordered" evidence="1">
    <location>
        <begin position="513"/>
        <end position="605"/>
    </location>
</feature>
<protein>
    <submittedName>
        <fullName evidence="2">Uncharacterized protein</fullName>
    </submittedName>
</protein>
<dbReference type="OrthoDB" id="1049195at2759"/>
<feature type="compositionally biased region" description="Low complexity" evidence="1">
    <location>
        <begin position="513"/>
        <end position="527"/>
    </location>
</feature>
<proteinExistence type="predicted"/>
<feature type="compositionally biased region" description="Low complexity" evidence="1">
    <location>
        <begin position="541"/>
        <end position="589"/>
    </location>
</feature>
<feature type="compositionally biased region" description="Low complexity" evidence="1">
    <location>
        <begin position="15"/>
        <end position="70"/>
    </location>
</feature>
<accession>A0A9P6EK95</accession>
<dbReference type="Proteomes" id="UP000807306">
    <property type="component" value="Unassembled WGS sequence"/>
</dbReference>
<gene>
    <name evidence="2" type="ORF">CPB83DRAFT_187197</name>
</gene>
<dbReference type="AlphaFoldDB" id="A0A9P6EK95"/>
<feature type="compositionally biased region" description="Low complexity" evidence="1">
    <location>
        <begin position="302"/>
        <end position="327"/>
    </location>
</feature>
<name>A0A9P6EK95_9AGAR</name>
<sequence length="835" mass="87476">MSTSAPSGRGSLQRSATTSASPSSHAASSANPPSARLQSQLGMSSFSASSGSGSSSTSGGKPGQLQLPPGFVYDFGPPSGPGSPYDMFGQLLQAQMQQHQEQEYFETLRSQQLRIQHQHYLENQFRERERELALERERLDQERDSQPNLQAHSQSRSHSSSSPSASGSAYASHSSPNESSKPSSTKPLSLPLSLSNSGPGSSSSSGPTSAHEVPSSSMPRASSMTAIRRESFSQHQQQLFQQQMQRPSPMSATTSSGSATTRTSSTSLSERGEVESTAPSSHPSPFLNHEKPFGSGFRGREGSMSSEGGSGSSRFGRWSGHSRGGSRAESISGRSSAVDDVEEESEEEDREQEYSQEQQQKNSFHPGPISLPPPPPLSFPQMPMMMHPGMPMSPHTPQAHAMAAAAAHAHAQAAATAAGDHQQAHHHAAHAHAAHQHAMVMAGMGVSLSPLHHPAVAAAMGQPLGSPYGMYPTSPGHPGMVPLTPHGLPPMTPSMPPFTFLPPHVQMMQQHMAGAAYSGRGASAPASMPTVPEDANELSRRGSASSDKSDSKASGTSGESQTAKQATSTSSARSSGSSSTASARSQSKGASKKRLPAEVQQQPTSEQALKLNLAQVHGAFSPGVAMSPGTFYGRPGDVPGPNPFINAAVGAPVHVSQVPIHPMHSPQHVYAGAPPPHVSHGAYFYAMSSPKSGPTTGLEPQGYFDPMYFPAAATVGYGGGNGGSSLVHEYVQEKDQTEQFASPDDGLSPPEGTTDTSATSSTSELASLSPDRDVGDEDEVDTTNPGLPSRTHSVGDEKSTIMYHAHPARTLSNPQNMGRSESEPVTAPLKRLGSQ</sequence>